<dbReference type="PROSITE" id="PS51159">
    <property type="entry name" value="CBM21"/>
    <property type="match status" value="1"/>
</dbReference>
<evidence type="ECO:0000256" key="1">
    <source>
        <dbReference type="SAM" id="MobiDB-lite"/>
    </source>
</evidence>
<dbReference type="GeneTree" id="ENSGT00940000157682"/>
<feature type="compositionally biased region" description="Basic and acidic residues" evidence="1">
    <location>
        <begin position="636"/>
        <end position="651"/>
    </location>
</feature>
<dbReference type="GO" id="GO:2001069">
    <property type="term" value="F:glycogen binding"/>
    <property type="evidence" value="ECO:0007669"/>
    <property type="project" value="TreeGrafter"/>
</dbReference>
<dbReference type="Proteomes" id="UP000261340">
    <property type="component" value="Unplaced"/>
</dbReference>
<keyword evidence="2" id="KW-0812">Transmembrane</keyword>
<evidence type="ECO:0000313" key="4">
    <source>
        <dbReference type="Ensembl" id="ENSACIP00000023411.1"/>
    </source>
</evidence>
<reference evidence="4" key="1">
    <citation type="submission" date="2025-08" db="UniProtKB">
        <authorList>
            <consortium name="Ensembl"/>
        </authorList>
    </citation>
    <scope>IDENTIFICATION</scope>
</reference>
<evidence type="ECO:0000256" key="2">
    <source>
        <dbReference type="SAM" id="Phobius"/>
    </source>
</evidence>
<dbReference type="GO" id="GO:0008157">
    <property type="term" value="F:protein phosphatase 1 binding"/>
    <property type="evidence" value="ECO:0007669"/>
    <property type="project" value="TreeGrafter"/>
</dbReference>
<dbReference type="Gene3D" id="2.60.40.2440">
    <property type="entry name" value="Carbohydrate binding type-21 domain"/>
    <property type="match status" value="1"/>
</dbReference>
<dbReference type="AlphaFoldDB" id="A0A3Q0SJZ3"/>
<proteinExistence type="predicted"/>
<dbReference type="InterPro" id="IPR038175">
    <property type="entry name" value="CBM21_dom_sf"/>
</dbReference>
<feature type="region of interest" description="Disordered" evidence="1">
    <location>
        <begin position="419"/>
        <end position="439"/>
    </location>
</feature>
<feature type="region of interest" description="Disordered" evidence="1">
    <location>
        <begin position="574"/>
        <end position="651"/>
    </location>
</feature>
<keyword evidence="2" id="KW-0472">Membrane</keyword>
<feature type="region of interest" description="Disordered" evidence="1">
    <location>
        <begin position="531"/>
        <end position="555"/>
    </location>
</feature>
<organism evidence="4 5">
    <name type="scientific">Amphilophus citrinellus</name>
    <name type="common">Midas cichlid</name>
    <name type="synonym">Cichlasoma citrinellum</name>
    <dbReference type="NCBI Taxonomy" id="61819"/>
    <lineage>
        <taxon>Eukaryota</taxon>
        <taxon>Metazoa</taxon>
        <taxon>Chordata</taxon>
        <taxon>Craniata</taxon>
        <taxon>Vertebrata</taxon>
        <taxon>Euteleostomi</taxon>
        <taxon>Actinopterygii</taxon>
        <taxon>Neopterygii</taxon>
        <taxon>Teleostei</taxon>
        <taxon>Neoteleostei</taxon>
        <taxon>Acanthomorphata</taxon>
        <taxon>Ovalentaria</taxon>
        <taxon>Cichlomorphae</taxon>
        <taxon>Cichliformes</taxon>
        <taxon>Cichlidae</taxon>
        <taxon>New World cichlids</taxon>
        <taxon>Cichlasomatinae</taxon>
        <taxon>Heroini</taxon>
        <taxon>Amphilophus</taxon>
    </lineage>
</organism>
<dbReference type="PANTHER" id="PTHR12307:SF2">
    <property type="entry name" value="PROTEIN PHOSPHATASE 1 REGULATORY SUBUNIT 3A"/>
    <property type="match status" value="1"/>
</dbReference>
<accession>A0A3Q0SJZ3</accession>
<feature type="compositionally biased region" description="Low complexity" evidence="1">
    <location>
        <begin position="35"/>
        <end position="44"/>
    </location>
</feature>
<feature type="compositionally biased region" description="Basic and acidic residues" evidence="1">
    <location>
        <begin position="421"/>
        <end position="438"/>
    </location>
</feature>
<sequence>MEFMGQPRPSGACNLLGVPVVSSWDVDDDEGEVVISIRPKSSPLPRRKSSVSDEDSEPEPPMCGSRRVSFADAKGLDLVQVKEFDTWDVPKLPGYDSSEGEGNDEDEYVLSPLNFSLPLLTEELFTKVQEQKVELEKIDLLPGTTILKGVVRVLNISFTKAVYIRTSLDNWSSHFDLLAEYIPCSSDGLTDCFSFTLTLWPPFGEEGARVDFCLRYETPVGTFWANNNNKNYVLSCFRRTKEEKGKPQKENVNKKSCLKTASLHLQGEAEEDSVTHDLQTQVTAETTQCRLPEDARTHNKTDLDETHAQSNTHKVSINPETSFVSLESSQGAMGRFIEEPDRENSCREEKHHESVELIKDHFPGNTTLKEDKLFEDLHDLNSYHNEDSVTKAAVSGCELVENFTTPETFLEARGETNNMEEGSKMAHSSLKDESKPSGEIEVTGELAQRVTKETLEKIEHCKIKADEEGFGDITEVKNWEMMVEEEENNILIYEEKSETLYLKPGDTEVRGKENAMKANEEFVEEIAVTGAKEDKEGTRQEKIEETVGGEDGAGIEREYAQAIKMDKIGVEEEITEETEVQKTEETELQKEKHLTGKEVSTQEVSIERARDQEEEEIKGEEKSGINLNNEGGNGAKWEKKPKEGKIEEQNPDCKEEILNCEAEEAEIVDADSCVAKQERKDKVLCLEERLEMTQSKDEDILSALVNSGQEGGSERVFEKENRGEGQNAHIQTERHHYKVEGFQSSKDATQDQSQDESEPIAAERDNLTDEAESDRTSPDSASAESDSDDEVELYMHCLRAVGTGARSHKDKGKDTGFTVSKRPCVSRTKLLSATMPSISESQDEEQHLSRLQEKHEDPKTAAIVSLSPSGRQESICQNVLWWRDTFSCDSITKSLLYATLLVVFVVVAYHFDFLACLGLYLISVVWLCCREEKQPIKNNTEG</sequence>
<feature type="compositionally biased region" description="Polar residues" evidence="1">
    <location>
        <begin position="742"/>
        <end position="752"/>
    </location>
</feature>
<evidence type="ECO:0000313" key="5">
    <source>
        <dbReference type="Proteomes" id="UP000261340"/>
    </source>
</evidence>
<dbReference type="InterPro" id="IPR005036">
    <property type="entry name" value="CBM21_dom"/>
</dbReference>
<evidence type="ECO:0000259" key="3">
    <source>
        <dbReference type="PROSITE" id="PS51159"/>
    </source>
</evidence>
<dbReference type="Ensembl" id="ENSACIT00000024025.1">
    <property type="protein sequence ID" value="ENSACIP00000023411.1"/>
    <property type="gene ID" value="ENSACIG00000018195.1"/>
</dbReference>
<dbReference type="PANTHER" id="PTHR12307">
    <property type="entry name" value="PROTEIN PHOSPHATASE 1 REGULATORY SUBUNIT"/>
    <property type="match status" value="1"/>
</dbReference>
<dbReference type="InterPro" id="IPR050782">
    <property type="entry name" value="PP1_regulatory_subunit_3"/>
</dbReference>
<dbReference type="OMA" id="EVKNWEM"/>
<dbReference type="CDD" id="cd22255">
    <property type="entry name" value="PBD_PPP1R3A"/>
    <property type="match status" value="1"/>
</dbReference>
<dbReference type="GO" id="GO:0000164">
    <property type="term" value="C:protein phosphatase type 1 complex"/>
    <property type="evidence" value="ECO:0007669"/>
    <property type="project" value="TreeGrafter"/>
</dbReference>
<feature type="compositionally biased region" description="Basic and acidic residues" evidence="1">
    <location>
        <begin position="712"/>
        <end position="723"/>
    </location>
</feature>
<feature type="compositionally biased region" description="Basic and acidic residues" evidence="1">
    <location>
        <begin position="531"/>
        <end position="545"/>
    </location>
</feature>
<feature type="domain" description="CBM21" evidence="3">
    <location>
        <begin position="125"/>
        <end position="235"/>
    </location>
</feature>
<reference evidence="4" key="2">
    <citation type="submission" date="2025-09" db="UniProtKB">
        <authorList>
            <consortium name="Ensembl"/>
        </authorList>
    </citation>
    <scope>IDENTIFICATION</scope>
</reference>
<feature type="region of interest" description="Disordered" evidence="1">
    <location>
        <begin position="705"/>
        <end position="790"/>
    </location>
</feature>
<feature type="transmembrane region" description="Helical" evidence="2">
    <location>
        <begin position="895"/>
        <end position="928"/>
    </location>
</feature>
<keyword evidence="5" id="KW-1185">Reference proteome</keyword>
<protein>
    <recommendedName>
        <fullName evidence="3">CBM21 domain-containing protein</fullName>
    </recommendedName>
</protein>
<dbReference type="GO" id="GO:0005979">
    <property type="term" value="P:regulation of glycogen biosynthetic process"/>
    <property type="evidence" value="ECO:0007669"/>
    <property type="project" value="TreeGrafter"/>
</dbReference>
<dbReference type="Pfam" id="PF03370">
    <property type="entry name" value="CBM_21"/>
    <property type="match status" value="1"/>
</dbReference>
<dbReference type="STRING" id="61819.ENSACIP00000023411"/>
<name>A0A3Q0SJZ3_AMPCI</name>
<feature type="compositionally biased region" description="Basic and acidic residues" evidence="1">
    <location>
        <begin position="579"/>
        <end position="596"/>
    </location>
</feature>
<feature type="compositionally biased region" description="Basic and acidic residues" evidence="1">
    <location>
        <begin position="761"/>
        <end position="777"/>
    </location>
</feature>
<keyword evidence="2" id="KW-1133">Transmembrane helix</keyword>
<feature type="region of interest" description="Disordered" evidence="1">
    <location>
        <begin position="35"/>
        <end position="67"/>
    </location>
</feature>